<organism evidence="1 2">
    <name type="scientific">Eschrichtius robustus</name>
    <name type="common">California gray whale</name>
    <name type="synonym">Eschrichtius gibbosus</name>
    <dbReference type="NCBI Taxonomy" id="9764"/>
    <lineage>
        <taxon>Eukaryota</taxon>
        <taxon>Metazoa</taxon>
        <taxon>Chordata</taxon>
        <taxon>Craniata</taxon>
        <taxon>Vertebrata</taxon>
        <taxon>Euteleostomi</taxon>
        <taxon>Mammalia</taxon>
        <taxon>Eutheria</taxon>
        <taxon>Laurasiatheria</taxon>
        <taxon>Artiodactyla</taxon>
        <taxon>Whippomorpha</taxon>
        <taxon>Cetacea</taxon>
        <taxon>Mysticeti</taxon>
        <taxon>Eschrichtiidae</taxon>
        <taxon>Eschrichtius</taxon>
    </lineage>
</organism>
<dbReference type="EMBL" id="JAIQCJ010002027">
    <property type="protein sequence ID" value="KAJ8785026.1"/>
    <property type="molecule type" value="Genomic_DNA"/>
</dbReference>
<sequence length="35" mass="3806">MWDLVCDSQSLKSLSQSIFMAGYKSGSPVSGYFAD</sequence>
<comment type="caution">
    <text evidence="1">The sequence shown here is derived from an EMBL/GenBank/DDBJ whole genome shotgun (WGS) entry which is preliminary data.</text>
</comment>
<keyword evidence="2" id="KW-1185">Reference proteome</keyword>
<reference evidence="1 2" key="1">
    <citation type="submission" date="2022-11" db="EMBL/GenBank/DDBJ databases">
        <title>Whole genome sequence of Eschrichtius robustus ER-17-0199.</title>
        <authorList>
            <person name="Bruniche-Olsen A."/>
            <person name="Black A.N."/>
            <person name="Fields C.J."/>
            <person name="Walden K."/>
            <person name="Dewoody J.A."/>
        </authorList>
    </citation>
    <scope>NUCLEOTIDE SEQUENCE [LARGE SCALE GENOMIC DNA]</scope>
    <source>
        <strain evidence="1">ER-17-0199</strain>
        <tissue evidence="1">Blubber</tissue>
    </source>
</reference>
<evidence type="ECO:0000313" key="2">
    <source>
        <dbReference type="Proteomes" id="UP001159641"/>
    </source>
</evidence>
<protein>
    <submittedName>
        <fullName evidence="1">Uncharacterized protein</fullName>
    </submittedName>
</protein>
<dbReference type="AlphaFoldDB" id="A0AB34H007"/>
<proteinExistence type="predicted"/>
<name>A0AB34H007_ESCRO</name>
<accession>A0AB34H007</accession>
<feature type="non-terminal residue" evidence="1">
    <location>
        <position position="35"/>
    </location>
</feature>
<gene>
    <name evidence="1" type="ORF">J1605_007582</name>
</gene>
<evidence type="ECO:0000313" key="1">
    <source>
        <dbReference type="EMBL" id="KAJ8785026.1"/>
    </source>
</evidence>
<dbReference type="Proteomes" id="UP001159641">
    <property type="component" value="Unassembled WGS sequence"/>
</dbReference>